<accession>A0A5B7XUI8</accession>
<gene>
    <name evidence="2" type="ORF">FG904_00700</name>
</gene>
<evidence type="ECO:0000313" key="2">
    <source>
        <dbReference type="EMBL" id="QCZ36538.1"/>
    </source>
</evidence>
<dbReference type="PANTHER" id="PTHR30562">
    <property type="entry name" value="UVRC/OXIDOREDUCTASE"/>
    <property type="match status" value="1"/>
</dbReference>
<protein>
    <recommendedName>
        <fullName evidence="1">UvrC family homology region profile domain-containing protein</fullName>
    </recommendedName>
</protein>
<evidence type="ECO:0000313" key="3">
    <source>
        <dbReference type="Proteomes" id="UP000305457"/>
    </source>
</evidence>
<organism evidence="2 3">
    <name type="scientific">Mycoplasma nasistruthionis</name>
    <dbReference type="NCBI Taxonomy" id="353852"/>
    <lineage>
        <taxon>Bacteria</taxon>
        <taxon>Bacillati</taxon>
        <taxon>Mycoplasmatota</taxon>
        <taxon>Mollicutes</taxon>
        <taxon>Mycoplasmataceae</taxon>
        <taxon>Mycoplasma</taxon>
    </lineage>
</organism>
<evidence type="ECO:0000259" key="1">
    <source>
        <dbReference type="Pfam" id="PF08459"/>
    </source>
</evidence>
<dbReference type="Pfam" id="PF08459">
    <property type="entry name" value="UvrC_RNaseH_dom"/>
    <property type="match status" value="1"/>
</dbReference>
<name>A0A5B7XUI8_9MOLU</name>
<dbReference type="PANTHER" id="PTHR30562:SF1">
    <property type="entry name" value="UVRABC SYSTEM PROTEIN C"/>
    <property type="match status" value="1"/>
</dbReference>
<dbReference type="Gene3D" id="3.30.420.340">
    <property type="entry name" value="UvrC, RNAse H endonuclease domain"/>
    <property type="match status" value="1"/>
</dbReference>
<feature type="domain" description="UvrC family homology region profile" evidence="1">
    <location>
        <begin position="273"/>
        <end position="423"/>
    </location>
</feature>
<dbReference type="GO" id="GO:0006974">
    <property type="term" value="P:DNA damage response"/>
    <property type="evidence" value="ECO:0007669"/>
    <property type="project" value="TreeGrafter"/>
</dbReference>
<reference evidence="2 3" key="1">
    <citation type="submission" date="2019-06" db="EMBL/GenBank/DDBJ databases">
        <title>Mycoplasma sp. 2F1A isolated from ostrich.</title>
        <authorList>
            <person name="Spergser J."/>
        </authorList>
    </citation>
    <scope>NUCLEOTIDE SEQUENCE [LARGE SCALE GENOMIC DNA]</scope>
    <source>
        <strain evidence="2 3">2F1A</strain>
    </source>
</reference>
<sequence>MYIKAELNSKNIITVKRVYESNVKKGNPKNVQYFGPFSQSKITDDFAKYIQRLYCIDQAKPKVFTNIEQAHEVMKKIANIFKFNNPEFIKDLNNLLEFLISISAFEECAVIDNVLKQYDIWKQNMHHLNLIKYGSIDVFSFIPIYDDNQMQIGLSASVVNYTDGVQYKYELEILNQLEISDEIISNYIQNFYLNHRLPKNILISYVNDVELMIDSQILKLVHYPQKGALKDLLVSTKIYHEKELKANLNNSYNVKTQFLINWGKLQNALNKDFIRYLFILDNSFDTSGQKYYSGAVQCYSSNGLNDKLSKSFKNDQYLSFLDKKGDNMQMYATASQYLSFLKKNDFKLTANHVFIADGSLQQINQIKIALKEEGYNDVSVFGLVKNDMHKTEKLIDDQGNIIQIDASLKLMLFRMQEEIDKFAKNAMKFNKRKGTFKAS</sequence>
<dbReference type="OrthoDB" id="9804933at2"/>
<proteinExistence type="predicted"/>
<dbReference type="InterPro" id="IPR001162">
    <property type="entry name" value="UvrC_RNase_H_dom"/>
</dbReference>
<dbReference type="GO" id="GO:0009380">
    <property type="term" value="C:excinuclease repair complex"/>
    <property type="evidence" value="ECO:0007669"/>
    <property type="project" value="TreeGrafter"/>
</dbReference>
<dbReference type="AlphaFoldDB" id="A0A5B7XUI8"/>
<dbReference type="EMBL" id="CP040825">
    <property type="protein sequence ID" value="QCZ36538.1"/>
    <property type="molecule type" value="Genomic_DNA"/>
</dbReference>
<dbReference type="RefSeq" id="WP_139592021.1">
    <property type="nucleotide sequence ID" value="NZ_CP040825.1"/>
</dbReference>
<dbReference type="InterPro" id="IPR038476">
    <property type="entry name" value="UvrC_RNase_H_dom_sf"/>
</dbReference>
<dbReference type="GO" id="GO:0009381">
    <property type="term" value="F:excinuclease ABC activity"/>
    <property type="evidence" value="ECO:0007669"/>
    <property type="project" value="InterPro"/>
</dbReference>
<dbReference type="Proteomes" id="UP000305457">
    <property type="component" value="Chromosome"/>
</dbReference>
<dbReference type="KEGG" id="mnh:FG904_00700"/>
<dbReference type="InterPro" id="IPR050066">
    <property type="entry name" value="UvrABC_protein_C"/>
</dbReference>